<sequence length="499" mass="55673">MGNFVAPYSTATFFPRRIPDASMTHVPKSSSLSSPSSSAARPSLTSSLVLHTRRLITHLRLFVGSRIRSSDDVEEGLSRDGNGVHAQPEDVATTEKNVGSALPFALSAGTRRSRALLIGITYRGELLNTHKDVDRYRDVLIATYGYRPEDITVLKDDPAFSDHLQPTRENVLRELRNLVADAAAGDRFTFLYSGHSNQQPSKDLNEEDFLDEYLITIDDDIIIDNELNDILVKPLPAGSSLFALLDTCHSDTLLDLPHYHCNSVYVPWRSKGRRRTNSLQSVTVRRNAVFSQDPPLQDTAPRPPLAISTILTRSTRGIRSVLPMFVSIPLSIDRGVAPAPMEVAGRHLRDHGLPSSPRVCASPQSRFPCNGWCVSDPNMDTPTEVSLAACSNNQRSWESYDASLTRIVCNFLEWNRHPSYEDLMTHVNFNLHATTRQLREWTRSEKLKLKKHAEAARDVEADLCQEAGDAESFEGEMDNFQTPLLSSLVPLNMQDVLQV</sequence>
<gene>
    <name evidence="1" type="ORF">F5148DRAFT_440444</name>
</gene>
<proteinExistence type="predicted"/>
<evidence type="ECO:0000313" key="2">
    <source>
        <dbReference type="Proteomes" id="UP001207468"/>
    </source>
</evidence>
<dbReference type="Proteomes" id="UP001207468">
    <property type="component" value="Unassembled WGS sequence"/>
</dbReference>
<name>A0ACC0UHD9_9AGAM</name>
<protein>
    <submittedName>
        <fullName evidence="1">Caspase domain-containing protein</fullName>
    </submittedName>
</protein>
<dbReference type="EMBL" id="JAGFNK010000028">
    <property type="protein sequence ID" value="KAI9511063.1"/>
    <property type="molecule type" value="Genomic_DNA"/>
</dbReference>
<organism evidence="1 2">
    <name type="scientific">Russula earlei</name>
    <dbReference type="NCBI Taxonomy" id="71964"/>
    <lineage>
        <taxon>Eukaryota</taxon>
        <taxon>Fungi</taxon>
        <taxon>Dikarya</taxon>
        <taxon>Basidiomycota</taxon>
        <taxon>Agaricomycotina</taxon>
        <taxon>Agaricomycetes</taxon>
        <taxon>Russulales</taxon>
        <taxon>Russulaceae</taxon>
        <taxon>Russula</taxon>
    </lineage>
</organism>
<accession>A0ACC0UHD9</accession>
<comment type="caution">
    <text evidence="1">The sequence shown here is derived from an EMBL/GenBank/DDBJ whole genome shotgun (WGS) entry which is preliminary data.</text>
</comment>
<evidence type="ECO:0000313" key="1">
    <source>
        <dbReference type="EMBL" id="KAI9511063.1"/>
    </source>
</evidence>
<reference evidence="1" key="1">
    <citation type="submission" date="2021-03" db="EMBL/GenBank/DDBJ databases">
        <title>Evolutionary priming and transition to the ectomycorrhizal habit in an iconic lineage of mushroom-forming fungi: is preadaptation a requirement?</title>
        <authorList>
            <consortium name="DOE Joint Genome Institute"/>
            <person name="Looney B.P."/>
            <person name="Miyauchi S."/>
            <person name="Morin E."/>
            <person name="Drula E."/>
            <person name="Courty P.E."/>
            <person name="Chicoki N."/>
            <person name="Fauchery L."/>
            <person name="Kohler A."/>
            <person name="Kuo A."/>
            <person name="LaButti K."/>
            <person name="Pangilinan J."/>
            <person name="Lipzen A."/>
            <person name="Riley R."/>
            <person name="Andreopoulos W."/>
            <person name="He G."/>
            <person name="Johnson J."/>
            <person name="Barry K.W."/>
            <person name="Grigoriev I.V."/>
            <person name="Nagy L."/>
            <person name="Hibbett D."/>
            <person name="Henrissat B."/>
            <person name="Matheny P.B."/>
            <person name="Labbe J."/>
            <person name="Martin A.F."/>
        </authorList>
    </citation>
    <scope>NUCLEOTIDE SEQUENCE</scope>
    <source>
        <strain evidence="1">BPL698</strain>
    </source>
</reference>
<keyword evidence="2" id="KW-1185">Reference proteome</keyword>